<dbReference type="SMART" id="SM00287">
    <property type="entry name" value="SH3b"/>
    <property type="match status" value="1"/>
</dbReference>
<dbReference type="EMBL" id="JAAGOB010000005">
    <property type="protein sequence ID" value="NED96036.1"/>
    <property type="molecule type" value="Genomic_DNA"/>
</dbReference>
<dbReference type="Proteomes" id="UP000469185">
    <property type="component" value="Unassembled WGS sequence"/>
</dbReference>
<dbReference type="InterPro" id="IPR058593">
    <property type="entry name" value="ARB_07466-like_C"/>
</dbReference>
<evidence type="ECO:0000256" key="1">
    <source>
        <dbReference type="SAM" id="MobiDB-lite"/>
    </source>
</evidence>
<keyword evidence="4" id="KW-1185">Reference proteome</keyword>
<comment type="caution">
    <text evidence="3">The sequence shown here is derived from an EMBL/GenBank/DDBJ whole genome shotgun (WGS) entry which is preliminary data.</text>
</comment>
<reference evidence="3 4" key="1">
    <citation type="submission" date="2020-02" db="EMBL/GenBank/DDBJ databases">
        <authorList>
            <person name="Li X.-J."/>
            <person name="Feng X.-M."/>
        </authorList>
    </citation>
    <scope>NUCLEOTIDE SEQUENCE [LARGE SCALE GENOMIC DNA]</scope>
    <source>
        <strain evidence="3 4">CGMCC 4.7225</strain>
    </source>
</reference>
<sequence>MSRPRHKHAASPVRGRRIILWAVPAAVAASIPGGIALWPDPPAESSEHSPVSGMGAMEREEPVSRGSGQRTASAEPLNTPTATPEEEEPEEEPTETPEPEPTEEPEPEPEPTEEPEPEPEPTAVGERYVTTSLNVRTEPHTSADVVNVLNRGEQVAITDVTDGDWVMIIVDDETAWVSGNYLSKSEPEDEEDESGEEAEEDNDDGISYAECQHGSSVESGLTSDAIRVHRAVCARFPEITSYGGLRPGDGGAHGSGRALDIMVTGSLGDTIAAWVRENHRALGVSEVIWAQRIWTVERSGEGWRWMSDRGSATANHYDHVHVTVYGNSGG</sequence>
<feature type="compositionally biased region" description="Acidic residues" evidence="1">
    <location>
        <begin position="187"/>
        <end position="204"/>
    </location>
</feature>
<organism evidence="3 4">
    <name type="scientific">Phytoactinopolyspora alkaliphila</name>
    <dbReference type="NCBI Taxonomy" id="1783498"/>
    <lineage>
        <taxon>Bacteria</taxon>
        <taxon>Bacillati</taxon>
        <taxon>Actinomycetota</taxon>
        <taxon>Actinomycetes</taxon>
        <taxon>Jiangellales</taxon>
        <taxon>Jiangellaceae</taxon>
        <taxon>Phytoactinopolyspora</taxon>
    </lineage>
</organism>
<gene>
    <name evidence="3" type="ORF">G1H11_12020</name>
</gene>
<feature type="compositionally biased region" description="Polar residues" evidence="1">
    <location>
        <begin position="66"/>
        <end position="78"/>
    </location>
</feature>
<proteinExistence type="predicted"/>
<evidence type="ECO:0000313" key="4">
    <source>
        <dbReference type="Proteomes" id="UP000469185"/>
    </source>
</evidence>
<dbReference type="Pfam" id="PF08239">
    <property type="entry name" value="SH3_3"/>
    <property type="match status" value="1"/>
</dbReference>
<feature type="compositionally biased region" description="Acidic residues" evidence="1">
    <location>
        <begin position="84"/>
        <end position="119"/>
    </location>
</feature>
<dbReference type="AlphaFoldDB" id="A0A6N9YLX8"/>
<feature type="domain" description="SH3b" evidence="2">
    <location>
        <begin position="124"/>
        <end position="186"/>
    </location>
</feature>
<feature type="region of interest" description="Disordered" evidence="1">
    <location>
        <begin position="33"/>
        <end position="124"/>
    </location>
</feature>
<dbReference type="Pfam" id="PF26571">
    <property type="entry name" value="VldE"/>
    <property type="match status" value="1"/>
</dbReference>
<evidence type="ECO:0000259" key="2">
    <source>
        <dbReference type="PROSITE" id="PS51781"/>
    </source>
</evidence>
<accession>A0A6N9YLX8</accession>
<protein>
    <submittedName>
        <fullName evidence="3">SH3 domain-containing protein</fullName>
    </submittedName>
</protein>
<name>A0A6N9YLX8_9ACTN</name>
<dbReference type="Gene3D" id="2.30.30.40">
    <property type="entry name" value="SH3 Domains"/>
    <property type="match status" value="1"/>
</dbReference>
<dbReference type="RefSeq" id="WP_163818780.1">
    <property type="nucleotide sequence ID" value="NZ_JAAGOB010000005.1"/>
</dbReference>
<feature type="region of interest" description="Disordered" evidence="1">
    <location>
        <begin position="180"/>
        <end position="210"/>
    </location>
</feature>
<dbReference type="InterPro" id="IPR003646">
    <property type="entry name" value="SH3-like_bac-type"/>
</dbReference>
<dbReference type="PROSITE" id="PS51781">
    <property type="entry name" value="SH3B"/>
    <property type="match status" value="1"/>
</dbReference>
<evidence type="ECO:0000313" key="3">
    <source>
        <dbReference type="EMBL" id="NED96036.1"/>
    </source>
</evidence>